<protein>
    <submittedName>
        <fullName evidence="1">Uncharacterized protein</fullName>
    </submittedName>
</protein>
<dbReference type="AlphaFoldDB" id="A0A6C0ISR5"/>
<sequence length="143" mass="16669">MSLHDEKDNKLVTEESEEITLNNIESLLEKERLYNKTETWIKLDKNLKRQILHSYAEKYGKEHGMPVKDIKSLKSFFTSCLEKNKLNKTKDVSYNKELQIITAIPGLFFNHTTKNYTIKSTDSKRVSTLKSLTPKKKTTSENI</sequence>
<reference evidence="1" key="1">
    <citation type="journal article" date="2020" name="Nature">
        <title>Giant virus diversity and host interactions through global metagenomics.</title>
        <authorList>
            <person name="Schulz F."/>
            <person name="Roux S."/>
            <person name="Paez-Espino D."/>
            <person name="Jungbluth S."/>
            <person name="Walsh D.A."/>
            <person name="Denef V.J."/>
            <person name="McMahon K.D."/>
            <person name="Konstantinidis K.T."/>
            <person name="Eloe-Fadrosh E.A."/>
            <person name="Kyrpides N.C."/>
            <person name="Woyke T."/>
        </authorList>
    </citation>
    <scope>NUCLEOTIDE SEQUENCE</scope>
    <source>
        <strain evidence="1">GVMAG-M-3300024258-28</strain>
    </source>
</reference>
<accession>A0A6C0ISR5</accession>
<evidence type="ECO:0000313" key="1">
    <source>
        <dbReference type="EMBL" id="QHT94563.1"/>
    </source>
</evidence>
<proteinExistence type="predicted"/>
<name>A0A6C0ISR5_9ZZZZ</name>
<dbReference type="EMBL" id="MN740226">
    <property type="protein sequence ID" value="QHT94563.1"/>
    <property type="molecule type" value="Genomic_DNA"/>
</dbReference>
<organism evidence="1">
    <name type="scientific">viral metagenome</name>
    <dbReference type="NCBI Taxonomy" id="1070528"/>
    <lineage>
        <taxon>unclassified sequences</taxon>
        <taxon>metagenomes</taxon>
        <taxon>organismal metagenomes</taxon>
    </lineage>
</organism>